<evidence type="ECO:0000313" key="3">
    <source>
        <dbReference type="Proteomes" id="UP000199572"/>
    </source>
</evidence>
<feature type="transmembrane region" description="Helical" evidence="1">
    <location>
        <begin position="30"/>
        <end position="49"/>
    </location>
</feature>
<protein>
    <submittedName>
        <fullName evidence="2">Uncharacterized protein</fullName>
    </submittedName>
</protein>
<keyword evidence="1" id="KW-0472">Membrane</keyword>
<proteinExistence type="predicted"/>
<organism evidence="2 3">
    <name type="scientific">Pedobacter rhizosphaerae</name>
    <dbReference type="NCBI Taxonomy" id="390241"/>
    <lineage>
        <taxon>Bacteria</taxon>
        <taxon>Pseudomonadati</taxon>
        <taxon>Bacteroidota</taxon>
        <taxon>Sphingobacteriia</taxon>
        <taxon>Sphingobacteriales</taxon>
        <taxon>Sphingobacteriaceae</taxon>
        <taxon>Pedobacter</taxon>
    </lineage>
</organism>
<keyword evidence="1" id="KW-0812">Transmembrane</keyword>
<dbReference type="RefSeq" id="WP_139180251.1">
    <property type="nucleotide sequence ID" value="NZ_FOGG01000044.1"/>
</dbReference>
<name>A0A1H9VKV3_9SPHI</name>
<gene>
    <name evidence="2" type="ORF">SAMN04488023_14430</name>
</gene>
<dbReference type="EMBL" id="FOGG01000044">
    <property type="protein sequence ID" value="SES22222.1"/>
    <property type="molecule type" value="Genomic_DNA"/>
</dbReference>
<dbReference type="AlphaFoldDB" id="A0A1H9VKV3"/>
<sequence>MKKVLFFLLVCLISTLTLWACVTLSEPELGLGTALLILLLYCWYNFYGYRGKYNSPRFKAD</sequence>
<keyword evidence="3" id="KW-1185">Reference proteome</keyword>
<accession>A0A1H9VKV3</accession>
<evidence type="ECO:0000313" key="2">
    <source>
        <dbReference type="EMBL" id="SES22222.1"/>
    </source>
</evidence>
<keyword evidence="1" id="KW-1133">Transmembrane helix</keyword>
<evidence type="ECO:0000256" key="1">
    <source>
        <dbReference type="SAM" id="Phobius"/>
    </source>
</evidence>
<reference evidence="2 3" key="1">
    <citation type="submission" date="2016-10" db="EMBL/GenBank/DDBJ databases">
        <authorList>
            <person name="de Groot N.N."/>
        </authorList>
    </citation>
    <scope>NUCLEOTIDE SEQUENCE [LARGE SCALE GENOMIC DNA]</scope>
    <source>
        <strain evidence="2 3">DSM 18610</strain>
    </source>
</reference>
<dbReference type="Proteomes" id="UP000199572">
    <property type="component" value="Unassembled WGS sequence"/>
</dbReference>